<dbReference type="EMBL" id="ML738701">
    <property type="protein sequence ID" value="KAE8158214.1"/>
    <property type="molecule type" value="Genomic_DNA"/>
</dbReference>
<accession>A0A5N6UHX7</accession>
<name>A0A5N6UHX7_ASPTM</name>
<organism evidence="1 2">
    <name type="scientific">Aspergillus tamarii</name>
    <dbReference type="NCBI Taxonomy" id="41984"/>
    <lineage>
        <taxon>Eukaryota</taxon>
        <taxon>Fungi</taxon>
        <taxon>Dikarya</taxon>
        <taxon>Ascomycota</taxon>
        <taxon>Pezizomycotina</taxon>
        <taxon>Eurotiomycetes</taxon>
        <taxon>Eurotiomycetidae</taxon>
        <taxon>Eurotiales</taxon>
        <taxon>Aspergillaceae</taxon>
        <taxon>Aspergillus</taxon>
        <taxon>Aspergillus subgen. Circumdati</taxon>
    </lineage>
</organism>
<evidence type="ECO:0000313" key="1">
    <source>
        <dbReference type="EMBL" id="KAE8158214.1"/>
    </source>
</evidence>
<protein>
    <submittedName>
        <fullName evidence="1">Uncharacterized protein</fullName>
    </submittedName>
</protein>
<evidence type="ECO:0000313" key="2">
    <source>
        <dbReference type="Proteomes" id="UP000326950"/>
    </source>
</evidence>
<dbReference type="Proteomes" id="UP000326950">
    <property type="component" value="Unassembled WGS sequence"/>
</dbReference>
<proteinExistence type="predicted"/>
<gene>
    <name evidence="1" type="ORF">BDV40DRAFT_27920</name>
</gene>
<dbReference type="AlphaFoldDB" id="A0A5N6UHX7"/>
<reference evidence="1 2" key="1">
    <citation type="submission" date="2019-04" db="EMBL/GenBank/DDBJ databases">
        <title>Friends and foes A comparative genomics study of 23 Aspergillus species from section Flavi.</title>
        <authorList>
            <consortium name="DOE Joint Genome Institute"/>
            <person name="Kjaerbolling I."/>
            <person name="Vesth T."/>
            <person name="Frisvad J.C."/>
            <person name="Nybo J.L."/>
            <person name="Theobald S."/>
            <person name="Kildgaard S."/>
            <person name="Isbrandt T."/>
            <person name="Kuo A."/>
            <person name="Sato A."/>
            <person name="Lyhne E.K."/>
            <person name="Kogle M.E."/>
            <person name="Wiebenga A."/>
            <person name="Kun R.S."/>
            <person name="Lubbers R.J."/>
            <person name="Makela M.R."/>
            <person name="Barry K."/>
            <person name="Chovatia M."/>
            <person name="Clum A."/>
            <person name="Daum C."/>
            <person name="Haridas S."/>
            <person name="He G."/>
            <person name="LaButti K."/>
            <person name="Lipzen A."/>
            <person name="Mondo S."/>
            <person name="Riley R."/>
            <person name="Salamov A."/>
            <person name="Simmons B.A."/>
            <person name="Magnuson J.K."/>
            <person name="Henrissat B."/>
            <person name="Mortensen U.H."/>
            <person name="Larsen T.O."/>
            <person name="Devries R.P."/>
            <person name="Grigoriev I.V."/>
            <person name="Machida M."/>
            <person name="Baker S.E."/>
            <person name="Andersen M.R."/>
        </authorList>
    </citation>
    <scope>NUCLEOTIDE SEQUENCE [LARGE SCALE GENOMIC DNA]</scope>
    <source>
        <strain evidence="1 2">CBS 117626</strain>
    </source>
</reference>
<keyword evidence="2" id="KW-1185">Reference proteome</keyword>
<sequence length="89" mass="10558">MSRKMFNTLQITILYAHGCISFDVSSPWLCVSSICRSDKRGKFFSSLSLSSRRHFFFLSIISSHSSTEHRYHYYLQDHRGTTWIHYVLF</sequence>